<keyword evidence="2 8" id="KW-0813">Transport</keyword>
<keyword evidence="7 8" id="KW-0968">Cytoplasmic vesicle</keyword>
<dbReference type="GO" id="GO:0006890">
    <property type="term" value="P:retrograde vesicle-mediated transport, Golgi to endoplasmic reticulum"/>
    <property type="evidence" value="ECO:0007669"/>
    <property type="project" value="UniProtKB-UniRule"/>
</dbReference>
<dbReference type="AlphaFoldDB" id="R0F1D3"/>
<keyword evidence="6 8" id="KW-0333">Golgi apparatus</keyword>
<dbReference type="OrthoDB" id="10266042at2759"/>
<evidence type="ECO:0000313" key="12">
    <source>
        <dbReference type="Proteomes" id="UP000029121"/>
    </source>
</evidence>
<dbReference type="InterPro" id="IPR028565">
    <property type="entry name" value="MHD"/>
</dbReference>
<evidence type="ECO:0000256" key="9">
    <source>
        <dbReference type="RuleBase" id="RU366052"/>
    </source>
</evidence>
<keyword evidence="5 8" id="KW-0653">Protein transport</keyword>
<dbReference type="PANTHER" id="PTHR10121:SF0">
    <property type="entry name" value="COATOMER SUBUNIT DELTA"/>
    <property type="match status" value="1"/>
</dbReference>
<feature type="domain" description="MHD" evidence="10">
    <location>
        <begin position="99"/>
        <end position="267"/>
    </location>
</feature>
<dbReference type="GO" id="GO:0006888">
    <property type="term" value="P:endoplasmic reticulum to Golgi vesicle-mediated transport"/>
    <property type="evidence" value="ECO:0007669"/>
    <property type="project" value="TreeGrafter"/>
</dbReference>
<reference evidence="12" key="1">
    <citation type="journal article" date="2013" name="Nat. Genet.">
        <title>The Capsella rubella genome and the genomic consequences of rapid mating system evolution.</title>
        <authorList>
            <person name="Slotte T."/>
            <person name="Hazzouri K.M."/>
            <person name="Agren J.A."/>
            <person name="Koenig D."/>
            <person name="Maumus F."/>
            <person name="Guo Y.L."/>
            <person name="Steige K."/>
            <person name="Platts A.E."/>
            <person name="Escobar J.S."/>
            <person name="Newman L.K."/>
            <person name="Wang W."/>
            <person name="Mandakova T."/>
            <person name="Vello E."/>
            <person name="Smith L.M."/>
            <person name="Henz S.R."/>
            <person name="Steffen J."/>
            <person name="Takuno S."/>
            <person name="Brandvain Y."/>
            <person name="Coop G."/>
            <person name="Andolfatto P."/>
            <person name="Hu T.T."/>
            <person name="Blanchette M."/>
            <person name="Clark R.M."/>
            <person name="Quesneville H."/>
            <person name="Nordborg M."/>
            <person name="Gaut B.S."/>
            <person name="Lysak M.A."/>
            <person name="Jenkins J."/>
            <person name="Grimwood J."/>
            <person name="Chapman J."/>
            <person name="Prochnik S."/>
            <person name="Shu S."/>
            <person name="Rokhsar D."/>
            <person name="Schmutz J."/>
            <person name="Weigel D."/>
            <person name="Wright S.I."/>
        </authorList>
    </citation>
    <scope>NUCLEOTIDE SEQUENCE [LARGE SCALE GENOMIC DNA]</scope>
    <source>
        <strain evidence="12">cv. Monte Gargano</strain>
    </source>
</reference>
<evidence type="ECO:0000256" key="5">
    <source>
        <dbReference type="ARBA" id="ARBA00022927"/>
    </source>
</evidence>
<sequence length="267" mass="29039">MLENILNEMAKAKQVGQVSDLLIKRFPDGAMANSFALKVTQLLSAEGSPVSQLNSSIQKLLKKSNLMPPSLKTKGDVTRTGQSIAAAEGDVKPTGQSISAPFTFVVTENISVAMTRNGVVKLFDLDGSLSLQILSQDGSVHKVKIETSGNCKILFKTHPSIDRKIFNDENLLVLKKPGQPFHTGKGGDGVCLLKWRMQRAEGSKAVEVPLTISCWPSVSGNKMHVSLEYEASEMFDLTNVIISVPLPALREAQPSVTQCDGEWRFEI</sequence>
<dbReference type="GO" id="GO:0015031">
    <property type="term" value="P:protein transport"/>
    <property type="evidence" value="ECO:0007669"/>
    <property type="project" value="UniProtKB-KW"/>
</dbReference>
<evidence type="ECO:0000313" key="11">
    <source>
        <dbReference type="EMBL" id="EOA15076.1"/>
    </source>
</evidence>
<dbReference type="GO" id="GO:0030126">
    <property type="term" value="C:COPI vesicle coat"/>
    <property type="evidence" value="ECO:0007669"/>
    <property type="project" value="UniProtKB-UniRule"/>
</dbReference>
<evidence type="ECO:0000256" key="7">
    <source>
        <dbReference type="ARBA" id="ARBA00023329"/>
    </source>
</evidence>
<protein>
    <recommendedName>
        <fullName evidence="8">Coatomer subunit delta</fullName>
    </recommendedName>
</protein>
<comment type="function">
    <text evidence="8">The coatomer is a cytosolic protein complex that binds to dilysine motifs and reversibly associates with Golgi non-clathrin-coated vesicles, which further mediate biosynthetic protein transport from the ER, via the Golgi up to the trans Golgi network. Coatomer complex is required for budding from Golgi membranes, and is essential for the retrograde Golgi-to-ER transport of dilysine-tagged proteins.</text>
</comment>
<dbReference type="PROSITE" id="PS51072">
    <property type="entry name" value="MHD"/>
    <property type="match status" value="1"/>
</dbReference>
<dbReference type="eggNOG" id="KOG2635">
    <property type="taxonomic scope" value="Eukaryota"/>
</dbReference>
<evidence type="ECO:0000256" key="2">
    <source>
        <dbReference type="ARBA" id="ARBA00022448"/>
    </source>
</evidence>
<dbReference type="CDD" id="cd09254">
    <property type="entry name" value="AP_delta-COPI_MHD"/>
    <property type="match status" value="1"/>
</dbReference>
<dbReference type="Pfam" id="PF00928">
    <property type="entry name" value="Adap_comp_sub"/>
    <property type="match status" value="1"/>
</dbReference>
<evidence type="ECO:0000256" key="8">
    <source>
        <dbReference type="RuleBase" id="RU364018"/>
    </source>
</evidence>
<keyword evidence="4 8" id="KW-0931">ER-Golgi transport</keyword>
<dbReference type="Proteomes" id="UP000029121">
    <property type="component" value="Unassembled WGS sequence"/>
</dbReference>
<accession>R0F1D3</accession>
<dbReference type="PANTHER" id="PTHR10121">
    <property type="entry name" value="COATOMER SUBUNIT DELTA"/>
    <property type="match status" value="1"/>
</dbReference>
<comment type="subunit">
    <text evidence="8">Oligomeric complex that consists of at least the alpha, beta, beta', gamma, delta, epsilon and zeta subunits.</text>
</comment>
<evidence type="ECO:0000259" key="10">
    <source>
        <dbReference type="PROSITE" id="PS51072"/>
    </source>
</evidence>
<comment type="similarity">
    <text evidence="1 8">Belongs to the adaptor complexes medium subunit family. Delta-COP subfamily.</text>
</comment>
<keyword evidence="8" id="KW-0472">Membrane</keyword>
<name>R0F1D3_9BRAS</name>
<keyword evidence="12" id="KW-1185">Reference proteome</keyword>
<dbReference type="GO" id="GO:0051645">
    <property type="term" value="P:Golgi localization"/>
    <property type="evidence" value="ECO:0007669"/>
    <property type="project" value="TreeGrafter"/>
</dbReference>
<dbReference type="KEGG" id="crb:17874681"/>
<evidence type="ECO:0000256" key="4">
    <source>
        <dbReference type="ARBA" id="ARBA00022892"/>
    </source>
</evidence>
<dbReference type="STRING" id="81985.R0F1D3"/>
<dbReference type="SUPFAM" id="SSF49447">
    <property type="entry name" value="Second domain of Mu2 adaptin subunit (ap50) of ap2 adaptor"/>
    <property type="match status" value="1"/>
</dbReference>
<dbReference type="InterPro" id="IPR036168">
    <property type="entry name" value="AP2_Mu_C_sf"/>
</dbReference>
<dbReference type="EMBL" id="KB870812">
    <property type="protein sequence ID" value="EOA15076.1"/>
    <property type="molecule type" value="Genomic_DNA"/>
</dbReference>
<dbReference type="GO" id="GO:0000139">
    <property type="term" value="C:Golgi membrane"/>
    <property type="evidence" value="ECO:0007669"/>
    <property type="project" value="UniProtKB-SubCell"/>
</dbReference>
<proteinExistence type="inferred from homology"/>
<comment type="subcellular location">
    <subcellularLocation>
        <location evidence="8 9">Cytoplasm</location>
    </subcellularLocation>
    <subcellularLocation>
        <location evidence="8 9">Cytoplasmic vesicle</location>
        <location evidence="8 9">COPI-coated vesicle membrane</location>
        <topology evidence="8 9">Peripheral membrane protein</topology>
        <orientation evidence="8 9">Cytoplasmic side</orientation>
    </subcellularLocation>
    <subcellularLocation>
        <location evidence="8 9">Golgi apparatus membrane</location>
        <topology evidence="8 9">Peripheral membrane protein</topology>
        <orientation evidence="8 9">Cytoplasmic side</orientation>
    </subcellularLocation>
</comment>
<evidence type="ECO:0000256" key="3">
    <source>
        <dbReference type="ARBA" id="ARBA00022490"/>
    </source>
</evidence>
<organism evidence="11 12">
    <name type="scientific">Capsella rubella</name>
    <dbReference type="NCBI Taxonomy" id="81985"/>
    <lineage>
        <taxon>Eukaryota</taxon>
        <taxon>Viridiplantae</taxon>
        <taxon>Streptophyta</taxon>
        <taxon>Embryophyta</taxon>
        <taxon>Tracheophyta</taxon>
        <taxon>Spermatophyta</taxon>
        <taxon>Magnoliopsida</taxon>
        <taxon>eudicotyledons</taxon>
        <taxon>Gunneridae</taxon>
        <taxon>Pentapetalae</taxon>
        <taxon>rosids</taxon>
        <taxon>malvids</taxon>
        <taxon>Brassicales</taxon>
        <taxon>Brassicaceae</taxon>
        <taxon>Camelineae</taxon>
        <taxon>Capsella</taxon>
    </lineage>
</organism>
<evidence type="ECO:0000256" key="1">
    <source>
        <dbReference type="ARBA" id="ARBA00010516"/>
    </source>
</evidence>
<keyword evidence="3 8" id="KW-0963">Cytoplasm</keyword>
<evidence type="ECO:0000256" key="6">
    <source>
        <dbReference type="ARBA" id="ARBA00023034"/>
    </source>
</evidence>
<gene>
    <name evidence="11" type="ORF">CARUB_v10028443mg</name>
</gene>
<dbReference type="InterPro" id="IPR027059">
    <property type="entry name" value="Coatomer_dsu"/>
</dbReference>